<dbReference type="SUPFAM" id="SSF46955">
    <property type="entry name" value="Putative DNA-binding domain"/>
    <property type="match status" value="1"/>
</dbReference>
<dbReference type="InterPro" id="IPR009061">
    <property type="entry name" value="DNA-bd_dom_put_sf"/>
</dbReference>
<accession>A0A1F5WZI0</accession>
<dbReference type="Gene3D" id="1.10.1660.10">
    <property type="match status" value="1"/>
</dbReference>
<dbReference type="EMBL" id="MFID01000019">
    <property type="protein sequence ID" value="OGF81066.1"/>
    <property type="molecule type" value="Genomic_DNA"/>
</dbReference>
<comment type="caution">
    <text evidence="2">The sequence shown here is derived from an EMBL/GenBank/DDBJ whole genome shotgun (WGS) entry which is preliminary data.</text>
</comment>
<dbReference type="GO" id="GO:0003677">
    <property type="term" value="F:DNA binding"/>
    <property type="evidence" value="ECO:0007669"/>
    <property type="project" value="InterPro"/>
</dbReference>
<name>A0A1F5WZI0_9BACT</name>
<dbReference type="GO" id="GO:0006355">
    <property type="term" value="P:regulation of DNA-templated transcription"/>
    <property type="evidence" value="ECO:0007669"/>
    <property type="project" value="InterPro"/>
</dbReference>
<dbReference type="AlphaFoldDB" id="A0A1F5WZI0"/>
<gene>
    <name evidence="2" type="ORF">A2930_03365</name>
</gene>
<sequence>MEKRHLTIRQAAKIIGVTELTLRNWDGAGKFRAVRHPINNYRMYTLEQIETLMKKMGVGKPSKKLVIKVLED</sequence>
<dbReference type="Pfam" id="PF13411">
    <property type="entry name" value="MerR_1"/>
    <property type="match status" value="1"/>
</dbReference>
<dbReference type="PROSITE" id="PS50937">
    <property type="entry name" value="HTH_MERR_2"/>
    <property type="match status" value="1"/>
</dbReference>
<evidence type="ECO:0000259" key="1">
    <source>
        <dbReference type="PROSITE" id="PS50937"/>
    </source>
</evidence>
<reference evidence="2 3" key="1">
    <citation type="journal article" date="2016" name="Nat. Commun.">
        <title>Thousands of microbial genomes shed light on interconnected biogeochemical processes in an aquifer system.</title>
        <authorList>
            <person name="Anantharaman K."/>
            <person name="Brown C.T."/>
            <person name="Hug L.A."/>
            <person name="Sharon I."/>
            <person name="Castelle C.J."/>
            <person name="Probst A.J."/>
            <person name="Thomas B.C."/>
            <person name="Singh A."/>
            <person name="Wilkins M.J."/>
            <person name="Karaoz U."/>
            <person name="Brodie E.L."/>
            <person name="Williams K.H."/>
            <person name="Hubbard S.S."/>
            <person name="Banfield J.F."/>
        </authorList>
    </citation>
    <scope>NUCLEOTIDE SEQUENCE [LARGE SCALE GENOMIC DNA]</scope>
</reference>
<dbReference type="STRING" id="1798351.A2930_03365"/>
<protein>
    <recommendedName>
        <fullName evidence="1">HTH merR-type domain-containing protein</fullName>
    </recommendedName>
</protein>
<feature type="domain" description="HTH merR-type" evidence="1">
    <location>
        <begin position="5"/>
        <end position="52"/>
    </location>
</feature>
<organism evidence="2 3">
    <name type="scientific">Candidatus Giovannonibacteria bacterium RIFCSPLOWO2_01_FULL_45_34</name>
    <dbReference type="NCBI Taxonomy" id="1798351"/>
    <lineage>
        <taxon>Bacteria</taxon>
        <taxon>Candidatus Giovannoniibacteriota</taxon>
    </lineage>
</organism>
<proteinExistence type="predicted"/>
<dbReference type="InterPro" id="IPR000551">
    <property type="entry name" value="MerR-type_HTH_dom"/>
</dbReference>
<dbReference type="Proteomes" id="UP000178114">
    <property type="component" value="Unassembled WGS sequence"/>
</dbReference>
<evidence type="ECO:0000313" key="3">
    <source>
        <dbReference type="Proteomes" id="UP000178114"/>
    </source>
</evidence>
<evidence type="ECO:0000313" key="2">
    <source>
        <dbReference type="EMBL" id="OGF81066.1"/>
    </source>
</evidence>